<evidence type="ECO:0000313" key="1">
    <source>
        <dbReference type="EMBL" id="MFC7441448.1"/>
    </source>
</evidence>
<name>A0ABW2RKA9_9BACL</name>
<evidence type="ECO:0000313" key="2">
    <source>
        <dbReference type="Proteomes" id="UP001596500"/>
    </source>
</evidence>
<proteinExistence type="predicted"/>
<gene>
    <name evidence="1" type="ORF">ACFQNG_09810</name>
</gene>
<dbReference type="Proteomes" id="UP001596500">
    <property type="component" value="Unassembled WGS sequence"/>
</dbReference>
<comment type="caution">
    <text evidence="1">The sequence shown here is derived from an EMBL/GenBank/DDBJ whole genome shotgun (WGS) entry which is preliminary data.</text>
</comment>
<keyword evidence="2" id="KW-1185">Reference proteome</keyword>
<sequence>MTGSLASTCQNVNESHWGLFFVLKDTPSLFTGYDGTITQEVVNKVKSWLIDGEEVISYTGIKQEAIEFIYDMSDLSPQVATHLK</sequence>
<organism evidence="1 2">
    <name type="scientific">Laceyella putida</name>
    <dbReference type="NCBI Taxonomy" id="110101"/>
    <lineage>
        <taxon>Bacteria</taxon>
        <taxon>Bacillati</taxon>
        <taxon>Bacillota</taxon>
        <taxon>Bacilli</taxon>
        <taxon>Bacillales</taxon>
        <taxon>Thermoactinomycetaceae</taxon>
        <taxon>Laceyella</taxon>
    </lineage>
</organism>
<protein>
    <submittedName>
        <fullName evidence="1">Uncharacterized protein</fullName>
    </submittedName>
</protein>
<dbReference type="RefSeq" id="WP_379864744.1">
    <property type="nucleotide sequence ID" value="NZ_JBHTBW010000023.1"/>
</dbReference>
<dbReference type="EMBL" id="JBHTBW010000023">
    <property type="protein sequence ID" value="MFC7441448.1"/>
    <property type="molecule type" value="Genomic_DNA"/>
</dbReference>
<accession>A0ABW2RKA9</accession>
<reference evidence="2" key="1">
    <citation type="journal article" date="2019" name="Int. J. Syst. Evol. Microbiol.">
        <title>The Global Catalogue of Microorganisms (GCM) 10K type strain sequencing project: providing services to taxonomists for standard genome sequencing and annotation.</title>
        <authorList>
            <consortium name="The Broad Institute Genomics Platform"/>
            <consortium name="The Broad Institute Genome Sequencing Center for Infectious Disease"/>
            <person name="Wu L."/>
            <person name="Ma J."/>
        </authorList>
    </citation>
    <scope>NUCLEOTIDE SEQUENCE [LARGE SCALE GENOMIC DNA]</scope>
    <source>
        <strain evidence="2">CGMCC 1.12942</strain>
    </source>
</reference>